<evidence type="ECO:0000313" key="11">
    <source>
        <dbReference type="Proteomes" id="UP000039865"/>
    </source>
</evidence>
<proteinExistence type="inferred from homology"/>
<evidence type="ECO:0000256" key="8">
    <source>
        <dbReference type="ARBA" id="ARBA00023136"/>
    </source>
</evidence>
<dbReference type="InterPro" id="IPR006885">
    <property type="entry name" value="NADH_UbQ_FeS_4_mit-like"/>
</dbReference>
<dbReference type="Proteomes" id="UP000039865">
    <property type="component" value="Unassembled WGS sequence"/>
</dbReference>
<evidence type="ECO:0000256" key="5">
    <source>
        <dbReference type="ARBA" id="ARBA00022946"/>
    </source>
</evidence>
<dbReference type="InParanoid" id="A0A078AH95"/>
<keyword evidence="2 9" id="KW-0813">Transport</keyword>
<evidence type="ECO:0000256" key="3">
    <source>
        <dbReference type="ARBA" id="ARBA00022660"/>
    </source>
</evidence>
<accession>A0A078AH95</accession>
<evidence type="ECO:0000256" key="4">
    <source>
        <dbReference type="ARBA" id="ARBA00022792"/>
    </source>
</evidence>
<evidence type="ECO:0000256" key="2">
    <source>
        <dbReference type="ARBA" id="ARBA00022448"/>
    </source>
</evidence>
<dbReference type="EMBL" id="CCKQ01010151">
    <property type="protein sequence ID" value="CDW81660.1"/>
    <property type="molecule type" value="Genomic_DNA"/>
</dbReference>
<dbReference type="AlphaFoldDB" id="A0A078AH95"/>
<keyword evidence="6 9" id="KW-0249">Electron transport</keyword>
<keyword evidence="3 9" id="KW-0679">Respiratory chain</keyword>
<keyword evidence="4 9" id="KW-0999">Mitochondrion inner membrane</keyword>
<evidence type="ECO:0000256" key="7">
    <source>
        <dbReference type="ARBA" id="ARBA00023128"/>
    </source>
</evidence>
<protein>
    <recommendedName>
        <fullName evidence="9">NADH dehydrogenase [ubiquinone] iron-sulfur protein 4, mitochondrial</fullName>
    </recommendedName>
</protein>
<organism evidence="10 11">
    <name type="scientific">Stylonychia lemnae</name>
    <name type="common">Ciliate</name>
    <dbReference type="NCBI Taxonomy" id="5949"/>
    <lineage>
        <taxon>Eukaryota</taxon>
        <taxon>Sar</taxon>
        <taxon>Alveolata</taxon>
        <taxon>Ciliophora</taxon>
        <taxon>Intramacronucleata</taxon>
        <taxon>Spirotrichea</taxon>
        <taxon>Stichotrichia</taxon>
        <taxon>Sporadotrichida</taxon>
        <taxon>Oxytrichidae</taxon>
        <taxon>Stylonychinae</taxon>
        <taxon>Stylonychia</taxon>
    </lineage>
</organism>
<dbReference type="OrthoDB" id="286255at2759"/>
<comment type="similarity">
    <text evidence="1 9">Belongs to the complex I NDUFS4 subunit family.</text>
</comment>
<reference evidence="10 11" key="1">
    <citation type="submission" date="2014-06" db="EMBL/GenBank/DDBJ databases">
        <authorList>
            <person name="Swart Estienne"/>
        </authorList>
    </citation>
    <scope>NUCLEOTIDE SEQUENCE [LARGE SCALE GENOMIC DNA]</scope>
    <source>
        <strain evidence="10 11">130c</strain>
    </source>
</reference>
<dbReference type="InterPro" id="IPR038532">
    <property type="entry name" value="NDUFS4-like_sf"/>
</dbReference>
<gene>
    <name evidence="10" type="primary">Contig4607.g4922</name>
    <name evidence="10" type="ORF">STYLEM_10683</name>
</gene>
<dbReference type="GO" id="GO:0022900">
    <property type="term" value="P:electron transport chain"/>
    <property type="evidence" value="ECO:0007669"/>
    <property type="project" value="InterPro"/>
</dbReference>
<dbReference type="Pfam" id="PF04800">
    <property type="entry name" value="NDUS4"/>
    <property type="match status" value="1"/>
</dbReference>
<evidence type="ECO:0000256" key="9">
    <source>
        <dbReference type="RuleBase" id="RU367010"/>
    </source>
</evidence>
<dbReference type="Gene3D" id="3.30.160.190">
    <property type="entry name" value="atu1810 like domain"/>
    <property type="match status" value="1"/>
</dbReference>
<comment type="subcellular location">
    <subcellularLocation>
        <location evidence="9">Mitochondrion inner membrane</location>
        <topology evidence="9">Peripheral membrane protein</topology>
        <orientation evidence="9">Matrix side</orientation>
    </subcellularLocation>
</comment>
<name>A0A078AH95_STYLE</name>
<evidence type="ECO:0000256" key="1">
    <source>
        <dbReference type="ARBA" id="ARBA00005882"/>
    </source>
</evidence>
<sequence>MPLSKANLITKVVSQEALESISAKLVDNVWAISSRDHPNASRLQDGAIQRMSVSQDRYNLHPSQNVEKVGFYKRPELNERIGGTDHCRSDPSLDNTAYINRIVRIYQKQKNHTQMNPYEKYTEKGWCLEFQNWGTFHSPLMLWSNGTLDPVDHFSNPKFKVGSLSAAVSMCDAMGWGYDIQYPNNRWHSRKSYSDNFKWKGKAQEEEPYD</sequence>
<dbReference type="GO" id="GO:0005743">
    <property type="term" value="C:mitochondrial inner membrane"/>
    <property type="evidence" value="ECO:0007669"/>
    <property type="project" value="UniProtKB-SubCell"/>
</dbReference>
<keyword evidence="7 9" id="KW-0496">Mitochondrion</keyword>
<evidence type="ECO:0000256" key="6">
    <source>
        <dbReference type="ARBA" id="ARBA00022982"/>
    </source>
</evidence>
<evidence type="ECO:0000313" key="10">
    <source>
        <dbReference type="EMBL" id="CDW81660.1"/>
    </source>
</evidence>
<keyword evidence="5 9" id="KW-0809">Transit peptide</keyword>
<keyword evidence="11" id="KW-1185">Reference proteome</keyword>
<keyword evidence="8 9" id="KW-0472">Membrane</keyword>
<comment type="function">
    <text evidence="9">Accessory subunit of the mitochondrial membrane respiratory chain NADH dehydrogenase (Complex I), that is believed not to be involved in catalysis. Complex I functions in the transfer of electrons from NADH to the respiratory chain. The immediate electron acceptor for the enzyme is believed to be ubiquinone.</text>
</comment>